<keyword evidence="3" id="KW-1185">Reference proteome</keyword>
<gene>
    <name evidence="2" type="primary">ABSGL_00894.1 scaffold 958</name>
</gene>
<dbReference type="InParanoid" id="A0A163IVM5"/>
<sequence length="80" mass="9465">MGDLKQCSSRHLRRRHRYRCRHRRGQTKVERKRKKNAKKGSLTVCSSSLAFCRARRVCSAVVMSMERKKSDEEAKREAKE</sequence>
<accession>A0A163IVM5</accession>
<dbReference type="AlphaFoldDB" id="A0A163IVM5"/>
<dbReference type="EMBL" id="LT550334">
    <property type="protein sequence ID" value="SAL95565.1"/>
    <property type="molecule type" value="Genomic_DNA"/>
</dbReference>
<protein>
    <submittedName>
        <fullName evidence="2">Uncharacterized protein</fullName>
    </submittedName>
</protein>
<evidence type="ECO:0000313" key="3">
    <source>
        <dbReference type="Proteomes" id="UP000078561"/>
    </source>
</evidence>
<dbReference type="Proteomes" id="UP000078561">
    <property type="component" value="Unassembled WGS sequence"/>
</dbReference>
<feature type="region of interest" description="Disordered" evidence="1">
    <location>
        <begin position="1"/>
        <end position="40"/>
    </location>
</feature>
<evidence type="ECO:0000313" key="2">
    <source>
        <dbReference type="EMBL" id="SAL95565.1"/>
    </source>
</evidence>
<reference evidence="2" key="1">
    <citation type="submission" date="2016-04" db="EMBL/GenBank/DDBJ databases">
        <authorList>
            <person name="Evans L.H."/>
            <person name="Alamgir A."/>
            <person name="Owens N."/>
            <person name="Weber N.D."/>
            <person name="Virtaneva K."/>
            <person name="Barbian K."/>
            <person name="Babar A."/>
            <person name="Rosenke K."/>
        </authorList>
    </citation>
    <scope>NUCLEOTIDE SEQUENCE [LARGE SCALE GENOMIC DNA]</scope>
    <source>
        <strain evidence="2">CBS 101.48</strain>
    </source>
</reference>
<organism evidence="2">
    <name type="scientific">Absidia glauca</name>
    <name type="common">Pin mould</name>
    <dbReference type="NCBI Taxonomy" id="4829"/>
    <lineage>
        <taxon>Eukaryota</taxon>
        <taxon>Fungi</taxon>
        <taxon>Fungi incertae sedis</taxon>
        <taxon>Mucoromycota</taxon>
        <taxon>Mucoromycotina</taxon>
        <taxon>Mucoromycetes</taxon>
        <taxon>Mucorales</taxon>
        <taxon>Cunninghamellaceae</taxon>
        <taxon>Absidia</taxon>
    </lineage>
</organism>
<proteinExistence type="predicted"/>
<evidence type="ECO:0000256" key="1">
    <source>
        <dbReference type="SAM" id="MobiDB-lite"/>
    </source>
</evidence>
<feature type="compositionally biased region" description="Basic residues" evidence="1">
    <location>
        <begin position="8"/>
        <end position="38"/>
    </location>
</feature>
<name>A0A163IVM5_ABSGL</name>